<feature type="transmembrane region" description="Helical" evidence="1">
    <location>
        <begin position="42"/>
        <end position="62"/>
    </location>
</feature>
<feature type="transmembrane region" description="Helical" evidence="1">
    <location>
        <begin position="127"/>
        <end position="148"/>
    </location>
</feature>
<keyword evidence="1" id="KW-0812">Transmembrane</keyword>
<dbReference type="EMBL" id="CP001339">
    <property type="protein sequence ID" value="ACL73342.1"/>
    <property type="molecule type" value="Genomic_DNA"/>
</dbReference>
<name>B8GUM2_THISH</name>
<keyword evidence="1" id="KW-0472">Membrane</keyword>
<dbReference type="KEGG" id="tgr:Tgr7_2262"/>
<proteinExistence type="predicted"/>
<dbReference type="STRING" id="396588.Tgr7_2262"/>
<dbReference type="HOGENOM" id="CLU_034730_0_0_6"/>
<evidence type="ECO:0000256" key="1">
    <source>
        <dbReference type="SAM" id="Phobius"/>
    </source>
</evidence>
<gene>
    <name evidence="2" type="ordered locus">Tgr7_2262</name>
</gene>
<feature type="transmembrane region" description="Helical" evidence="1">
    <location>
        <begin position="183"/>
        <end position="206"/>
    </location>
</feature>
<dbReference type="Proteomes" id="UP000002383">
    <property type="component" value="Chromosome"/>
</dbReference>
<keyword evidence="1" id="KW-1133">Transmembrane helix</keyword>
<dbReference type="eggNOG" id="COG1511">
    <property type="taxonomic scope" value="Bacteria"/>
</dbReference>
<keyword evidence="3" id="KW-1185">Reference proteome</keyword>
<dbReference type="AlphaFoldDB" id="B8GUM2"/>
<dbReference type="OrthoDB" id="9794540at2"/>
<accession>B8GUM2</accession>
<protein>
    <submittedName>
        <fullName evidence="2">MotA/TolQ/ExbB proton channel family</fullName>
    </submittedName>
</protein>
<organism evidence="2 3">
    <name type="scientific">Thioalkalivibrio sulfidiphilus (strain HL-EbGR7)</name>
    <dbReference type="NCBI Taxonomy" id="396588"/>
    <lineage>
        <taxon>Bacteria</taxon>
        <taxon>Pseudomonadati</taxon>
        <taxon>Pseudomonadota</taxon>
        <taxon>Gammaproteobacteria</taxon>
        <taxon>Chromatiales</taxon>
        <taxon>Ectothiorhodospiraceae</taxon>
        <taxon>Thioalkalivibrio</taxon>
    </lineage>
</organism>
<evidence type="ECO:0000313" key="2">
    <source>
        <dbReference type="EMBL" id="ACL73342.1"/>
    </source>
</evidence>
<sequence length="381" mass="41222" precursor="true">MRNTRNALIWMSLFLLAVALVVAVLSVPLARAFMANPVFNGLILLVLLAGLVINYRQVLILAPEARWIERFRRADAPDAAILPRTRLLGAMARLLTGRHGEQFTLSTTSLRTLLDGIRSRLDESRDISRYIIGLLVFLGLLGTFWGLLDTLGGVSAVISGLNLGGEDVGTAFRGLQAGLEAPLSGLGTAFSSSLFGLAGALVLGFIDLQAGHAQNRFYNELEEWLAGQTRLSSGALVAEGEGSVPAYIQALLEQTADSLDKLQRIMSKGEETRRATDQRLEALIGEVGALAEQARGDHKALLGVVRTQGELQGVLQTLAASTSERSDTDQQLREQLQRLSQSLDGVRDTLGAERSELVDTLREEIRLLTRTVARVSEGGRD</sequence>
<reference evidence="2 3" key="1">
    <citation type="journal article" date="2011" name="Stand. Genomic Sci.">
        <title>Complete genome sequence of 'Thioalkalivibrio sulfidophilus' HL-EbGr7.</title>
        <authorList>
            <person name="Muyzer G."/>
            <person name="Sorokin D.Y."/>
            <person name="Mavromatis K."/>
            <person name="Lapidus A."/>
            <person name="Clum A."/>
            <person name="Ivanova N."/>
            <person name="Pati A."/>
            <person name="d'Haeseleer P."/>
            <person name="Woyke T."/>
            <person name="Kyrpides N.C."/>
        </authorList>
    </citation>
    <scope>NUCLEOTIDE SEQUENCE [LARGE SCALE GENOMIC DNA]</scope>
    <source>
        <strain evidence="2 3">HL-EbGR7</strain>
    </source>
</reference>
<evidence type="ECO:0000313" key="3">
    <source>
        <dbReference type="Proteomes" id="UP000002383"/>
    </source>
</evidence>
<dbReference type="RefSeq" id="WP_012638818.1">
    <property type="nucleotide sequence ID" value="NC_011901.1"/>
</dbReference>